<organism evidence="3 4">
    <name type="scientific">Streptomyces orinoci</name>
    <name type="common">Streptoverticillium orinoci</name>
    <dbReference type="NCBI Taxonomy" id="67339"/>
    <lineage>
        <taxon>Bacteria</taxon>
        <taxon>Bacillati</taxon>
        <taxon>Actinomycetota</taxon>
        <taxon>Actinomycetes</taxon>
        <taxon>Kitasatosporales</taxon>
        <taxon>Streptomycetaceae</taxon>
        <taxon>Streptomyces</taxon>
    </lineage>
</organism>
<protein>
    <recommendedName>
        <fullName evidence="5">Secreted protein</fullName>
    </recommendedName>
</protein>
<feature type="chain" id="PRO_5047537264" description="Secreted protein" evidence="2">
    <location>
        <begin position="31"/>
        <end position="122"/>
    </location>
</feature>
<evidence type="ECO:0000256" key="1">
    <source>
        <dbReference type="SAM" id="MobiDB-lite"/>
    </source>
</evidence>
<dbReference type="EMBL" id="JBFAUK010000018">
    <property type="protein sequence ID" value="MEV5509081.1"/>
    <property type="molecule type" value="Genomic_DNA"/>
</dbReference>
<feature type="signal peptide" evidence="2">
    <location>
        <begin position="1"/>
        <end position="30"/>
    </location>
</feature>
<sequence length="122" mass="12609">MASTRTAARVFAAAAAVPMAAVLFTGVAQADDGHHGQRATHGANAAVAEVVGSGVGGSNHGNASTTEQVATGSSATNQANTASVNNPLGYGHTAIYQENVKIVFTSIHDEHDNRFYNMHEFR</sequence>
<evidence type="ECO:0000313" key="4">
    <source>
        <dbReference type="Proteomes" id="UP001552594"/>
    </source>
</evidence>
<name>A0ABV3K1Q4_STRON</name>
<feature type="region of interest" description="Disordered" evidence="1">
    <location>
        <begin position="54"/>
        <end position="80"/>
    </location>
</feature>
<feature type="compositionally biased region" description="Polar residues" evidence="1">
    <location>
        <begin position="65"/>
        <end position="80"/>
    </location>
</feature>
<comment type="caution">
    <text evidence="3">The sequence shown here is derived from an EMBL/GenBank/DDBJ whole genome shotgun (WGS) entry which is preliminary data.</text>
</comment>
<evidence type="ECO:0000313" key="3">
    <source>
        <dbReference type="EMBL" id="MEV5509081.1"/>
    </source>
</evidence>
<keyword evidence="4" id="KW-1185">Reference proteome</keyword>
<keyword evidence="2" id="KW-0732">Signal</keyword>
<evidence type="ECO:0008006" key="5">
    <source>
        <dbReference type="Google" id="ProtNLM"/>
    </source>
</evidence>
<dbReference type="Proteomes" id="UP001552594">
    <property type="component" value="Unassembled WGS sequence"/>
</dbReference>
<evidence type="ECO:0000256" key="2">
    <source>
        <dbReference type="SAM" id="SignalP"/>
    </source>
</evidence>
<reference evidence="3 4" key="1">
    <citation type="submission" date="2024-06" db="EMBL/GenBank/DDBJ databases">
        <title>The Natural Products Discovery Center: Release of the First 8490 Sequenced Strains for Exploring Actinobacteria Biosynthetic Diversity.</title>
        <authorList>
            <person name="Kalkreuter E."/>
            <person name="Kautsar S.A."/>
            <person name="Yang D."/>
            <person name="Bader C.D."/>
            <person name="Teijaro C.N."/>
            <person name="Fluegel L."/>
            <person name="Davis C.M."/>
            <person name="Simpson J.R."/>
            <person name="Lauterbach L."/>
            <person name="Steele A.D."/>
            <person name="Gui C."/>
            <person name="Meng S."/>
            <person name="Li G."/>
            <person name="Viehrig K."/>
            <person name="Ye F."/>
            <person name="Su P."/>
            <person name="Kiefer A.F."/>
            <person name="Nichols A."/>
            <person name="Cepeda A.J."/>
            <person name="Yan W."/>
            <person name="Fan B."/>
            <person name="Jiang Y."/>
            <person name="Adhikari A."/>
            <person name="Zheng C.-J."/>
            <person name="Schuster L."/>
            <person name="Cowan T.M."/>
            <person name="Smanski M.J."/>
            <person name="Chevrette M.G."/>
            <person name="De Carvalho L.P.S."/>
            <person name="Shen B."/>
        </authorList>
    </citation>
    <scope>NUCLEOTIDE SEQUENCE [LARGE SCALE GENOMIC DNA]</scope>
    <source>
        <strain evidence="3 4">NPDC052347</strain>
    </source>
</reference>
<dbReference type="RefSeq" id="WP_109282377.1">
    <property type="nucleotide sequence ID" value="NZ_JBFAUK010000018.1"/>
</dbReference>
<accession>A0ABV3K1Q4</accession>
<proteinExistence type="predicted"/>
<gene>
    <name evidence="3" type="ORF">AB0L16_22055</name>
</gene>